<name>A0AAW3ZUY0_9BACT</name>
<dbReference type="Proteomes" id="UP000650616">
    <property type="component" value="Unassembled WGS sequence"/>
</dbReference>
<evidence type="ECO:0008006" key="5">
    <source>
        <dbReference type="Google" id="ProtNLM"/>
    </source>
</evidence>
<evidence type="ECO:0000313" key="4">
    <source>
        <dbReference type="Proteomes" id="UP001318760"/>
    </source>
</evidence>
<evidence type="ECO:0000313" key="3">
    <source>
        <dbReference type="Proteomes" id="UP000650616"/>
    </source>
</evidence>
<reference evidence="1 4" key="2">
    <citation type="submission" date="2020-10" db="EMBL/GenBank/DDBJ databases">
        <title>Campylobacter californiensis sp. nov. isolated from cattle and feral swine in California.</title>
        <authorList>
            <person name="Miller W.G."/>
        </authorList>
    </citation>
    <scope>NUCLEOTIDE SEQUENCE [LARGE SCALE GENOMIC DNA]</scope>
    <source>
        <strain evidence="1 4">RM12919</strain>
    </source>
</reference>
<evidence type="ECO:0000313" key="2">
    <source>
        <dbReference type="EMBL" id="MBE3607756.1"/>
    </source>
</evidence>
<accession>A0AAW3ZUY0</accession>
<sequence>MKIAFAKVANQNVDFEIKSEELNFKGHLKRIDHKNVKCLGNISGSTAHNCDRCGADISLDINENVDLIVSDGVYTDPENELSDAIEFFDHQIDLEEILKSEIEAFKSDYFYCKDCKNL</sequence>
<keyword evidence="3" id="KW-1185">Reference proteome</keyword>
<dbReference type="Proteomes" id="UP001318760">
    <property type="component" value="Unassembled WGS sequence"/>
</dbReference>
<gene>
    <name evidence="1" type="ORF">CCAL12919_03435</name>
    <name evidence="2" type="ORF">CCAL9337_03310</name>
</gene>
<evidence type="ECO:0000313" key="1">
    <source>
        <dbReference type="EMBL" id="MBE2986185.1"/>
    </source>
</evidence>
<comment type="caution">
    <text evidence="2">The sequence shown here is derived from an EMBL/GenBank/DDBJ whole genome shotgun (WGS) entry which is preliminary data.</text>
</comment>
<protein>
    <recommendedName>
        <fullName evidence="5">DUF177 domain-containing protein</fullName>
    </recommendedName>
</protein>
<dbReference type="RefSeq" id="WP_170015770.1">
    <property type="nucleotide sequence ID" value="NZ_CP012545.1"/>
</dbReference>
<dbReference type="EMBL" id="LIWG01000003">
    <property type="protein sequence ID" value="MBE3607756.1"/>
    <property type="molecule type" value="Genomic_DNA"/>
</dbReference>
<organism evidence="2 3">
    <name type="scientific">Campylobacter californiensis</name>
    <dbReference type="NCBI Taxonomy" id="1032243"/>
    <lineage>
        <taxon>Bacteria</taxon>
        <taxon>Pseudomonadati</taxon>
        <taxon>Campylobacterota</taxon>
        <taxon>Epsilonproteobacteria</taxon>
        <taxon>Campylobacterales</taxon>
        <taxon>Campylobacteraceae</taxon>
        <taxon>Campylobacter</taxon>
    </lineage>
</organism>
<reference evidence="2 3" key="1">
    <citation type="submission" date="2015-08" db="EMBL/GenBank/DDBJ databases">
        <title>Comparative genomics of the Campylobacter concisus group.</title>
        <authorList>
            <person name="Yee E."/>
            <person name="Chapman M.H."/>
            <person name="Huynh S."/>
            <person name="Bono J.L."/>
            <person name="On S.L."/>
            <person name="St Leger J."/>
            <person name="Foster G."/>
            <person name="Parker C.T."/>
            <person name="Miller W.G."/>
        </authorList>
    </citation>
    <scope>NUCLEOTIDE SEQUENCE [LARGE SCALE GENOMIC DNA]</scope>
    <source>
        <strain evidence="2 3">RM9337</strain>
    </source>
</reference>
<dbReference type="AlphaFoldDB" id="A0AAW3ZUY0"/>
<proteinExistence type="predicted"/>
<dbReference type="EMBL" id="JADBHS010000005">
    <property type="protein sequence ID" value="MBE2986185.1"/>
    <property type="molecule type" value="Genomic_DNA"/>
</dbReference>